<evidence type="ECO:0000256" key="7">
    <source>
        <dbReference type="ARBA" id="ARBA00034617"/>
    </source>
</evidence>
<evidence type="ECO:0000256" key="10">
    <source>
        <dbReference type="PROSITE-ProRule" id="PRU00560"/>
    </source>
</evidence>
<dbReference type="CDD" id="cd17932">
    <property type="entry name" value="DEXQc_UvrD"/>
    <property type="match status" value="1"/>
</dbReference>
<protein>
    <recommendedName>
        <fullName evidence="8">DNA 3'-5' helicase</fullName>
        <ecNumber evidence="8">5.6.2.4</ecNumber>
    </recommendedName>
</protein>
<dbReference type="InterPro" id="IPR013986">
    <property type="entry name" value="DExx_box_DNA_helicase_dom_sf"/>
</dbReference>
<dbReference type="InterPro" id="IPR014016">
    <property type="entry name" value="UvrD-like_ATP-bd"/>
</dbReference>
<dbReference type="Pfam" id="PF13361">
    <property type="entry name" value="UvrD_C"/>
    <property type="match status" value="2"/>
</dbReference>
<reference evidence="13 14" key="1">
    <citation type="submission" date="2020-08" db="EMBL/GenBank/DDBJ databases">
        <title>Plant Genome Project.</title>
        <authorList>
            <person name="Zhang R.-G."/>
        </authorList>
    </citation>
    <scope>NUCLEOTIDE SEQUENCE [LARGE SCALE GENOMIC DNA]</scope>
    <source>
        <tissue evidence="13">Rhizome</tissue>
    </source>
</reference>
<dbReference type="GO" id="GO:0016787">
    <property type="term" value="F:hydrolase activity"/>
    <property type="evidence" value="ECO:0007669"/>
    <property type="project" value="UniProtKB-UniRule"/>
</dbReference>
<evidence type="ECO:0000256" key="6">
    <source>
        <dbReference type="ARBA" id="ARBA00023235"/>
    </source>
</evidence>
<organism evidence="13 14">
    <name type="scientific">Zingiber officinale</name>
    <name type="common">Ginger</name>
    <name type="synonym">Amomum zingiber</name>
    <dbReference type="NCBI Taxonomy" id="94328"/>
    <lineage>
        <taxon>Eukaryota</taxon>
        <taxon>Viridiplantae</taxon>
        <taxon>Streptophyta</taxon>
        <taxon>Embryophyta</taxon>
        <taxon>Tracheophyta</taxon>
        <taxon>Spermatophyta</taxon>
        <taxon>Magnoliopsida</taxon>
        <taxon>Liliopsida</taxon>
        <taxon>Zingiberales</taxon>
        <taxon>Zingiberaceae</taxon>
        <taxon>Zingiber</taxon>
    </lineage>
</organism>
<dbReference type="PROSITE" id="PS51198">
    <property type="entry name" value="UVRD_HELICASE_ATP_BIND"/>
    <property type="match status" value="1"/>
</dbReference>
<evidence type="ECO:0000313" key="14">
    <source>
        <dbReference type="Proteomes" id="UP000734854"/>
    </source>
</evidence>
<keyword evidence="5 10" id="KW-0067">ATP-binding</keyword>
<evidence type="ECO:0000259" key="12">
    <source>
        <dbReference type="PROSITE" id="PS51217"/>
    </source>
</evidence>
<dbReference type="PANTHER" id="PTHR11070">
    <property type="entry name" value="UVRD / RECB / PCRA DNA HELICASE FAMILY MEMBER"/>
    <property type="match status" value="1"/>
</dbReference>
<feature type="binding site" evidence="10">
    <location>
        <begin position="187"/>
        <end position="194"/>
    </location>
    <ligand>
        <name>ATP</name>
        <dbReference type="ChEBI" id="CHEBI:30616"/>
    </ligand>
</feature>
<evidence type="ECO:0000256" key="8">
    <source>
        <dbReference type="ARBA" id="ARBA00034808"/>
    </source>
</evidence>
<dbReference type="InterPro" id="IPR014017">
    <property type="entry name" value="DNA_helicase_UvrD-like_C"/>
</dbReference>
<dbReference type="GO" id="GO:0005634">
    <property type="term" value="C:nucleus"/>
    <property type="evidence" value="ECO:0007669"/>
    <property type="project" value="TreeGrafter"/>
</dbReference>
<accession>A0A8J5GDV8</accession>
<dbReference type="GO" id="GO:0005524">
    <property type="term" value="F:ATP binding"/>
    <property type="evidence" value="ECO:0007669"/>
    <property type="project" value="UniProtKB-UniRule"/>
</dbReference>
<dbReference type="InterPro" id="IPR027417">
    <property type="entry name" value="P-loop_NTPase"/>
</dbReference>
<dbReference type="SUPFAM" id="SSF52540">
    <property type="entry name" value="P-loop containing nucleoside triphosphate hydrolases"/>
    <property type="match status" value="1"/>
</dbReference>
<evidence type="ECO:0000256" key="5">
    <source>
        <dbReference type="ARBA" id="ARBA00022840"/>
    </source>
</evidence>
<evidence type="ECO:0000256" key="4">
    <source>
        <dbReference type="ARBA" id="ARBA00022806"/>
    </source>
</evidence>
<evidence type="ECO:0000313" key="13">
    <source>
        <dbReference type="EMBL" id="KAG6501529.1"/>
    </source>
</evidence>
<proteinExistence type="inferred from homology"/>
<gene>
    <name evidence="13" type="ORF">ZIOFF_041410</name>
</gene>
<dbReference type="Pfam" id="PF00580">
    <property type="entry name" value="UvrD-helicase"/>
    <property type="match status" value="1"/>
</dbReference>
<sequence>MEGAGENNRQVAVDCRLAEQGGSLAFRANKPYLVASKRSRHGLSPSPPSSSSKCRQRVPLSDITNGCLTPSSGTMIPWKERLDSVVSPAKSILDEDLDEAFLLEVDAICEKRSTVRKERLGEEVVENKGRVVGGYKDSGSCRQGGLFEDTDDESLKLHKYWDYWKNLNDAQREAACSDTSVPLMIVAGPGSGKTSTMVGRVLTLLKEGIDPSNILAMTFTIAAASEMRDRIGIVAGKSVAKEIEISTFHSFCLQLCRKHAEKCIILMESNPCCAPLWHKNFCANEDKANSLLGRTPDFLIYGPGQQRRAIIEALRLIMTRQKNASETVIQKLEEVHGTDMANSLKEKSKKWLKFVAQASTIYMPCPMIIGKAKASGRTAEDCGINGDETGALILENYDKILASCNALDYHDFISSSVKLLTDFPEVYNECLNTWKAIVIDEFQDTSSMQYCLLKILASHNRVTIVGDEDQSIFSFNGADACGFDSFRRDFPTVKEVRLKKNYRSTKCIVEAASSLIQNNNKRCCIKQIETDNSCGSKVTIKECHNEDAQCAFVIDKILEMASHDSNADVSFGNVAILYRRQVSGKAFQACLRDRKIPFNTHGVAFYRKKVGFLFSCRILARALIIFASCNCLLGHGSCECWFLLLISKLISISSLEAFFLGHGLHNIAIASELVANEDIVHQVIKAIMALLRTTLPDCDDGPFRLAFKALFPGDNEEKKLVVDYVERISSARQCSFLAAAKDIFHAKVSGTFKRSQLTQGRKVLFSLDMISTLVRRMKFLSWFLAVCANRSAWLVNNLGRKVQSQWSSLLQQICYLRNCFLSEALSLLELVAQILSHCIKYLLEKRAIVDAEGGKFLNEDNDLRSVVQYLMDDVSDFLSMHFTNSEDQNISKEEGCRSILKSFIDFITLRETENFRSRRQENKNSVTLTTIHQSKGLEWDVVFIVKVCKCVLDKVKWNWTYKDIFKLGVYIANDNEIPLLHEYNGVHQGATTLEEERRLLYVAMTRARKKLYIVYVIMDSSWQLLQPSRFLNEIPDRLLETQSEAVSRDLVISNKIISNSMGLETSDEKVHGDVKKIDDISSCFKGITDIALNNSFLKRFNMEDRSIVSFLFHQWGKRPAFQHPSRLVDKISFVIDERLRNKTYKHKDVMRILKSCLKDDDAISYAQYVIKWEQIPAGLRVHLNREKQEHFQKQRIENSMGSSKATPKQIAYLHSLGCTISPSSRLHASRLIEQYKSL</sequence>
<dbReference type="Proteomes" id="UP000734854">
    <property type="component" value="Unassembled WGS sequence"/>
</dbReference>
<evidence type="ECO:0000256" key="3">
    <source>
        <dbReference type="ARBA" id="ARBA00022801"/>
    </source>
</evidence>
<comment type="caution">
    <text evidence="13">The sequence shown here is derived from an EMBL/GenBank/DDBJ whole genome shotgun (WGS) entry which is preliminary data.</text>
</comment>
<dbReference type="Gene3D" id="3.40.50.300">
    <property type="entry name" value="P-loop containing nucleotide triphosphate hydrolases"/>
    <property type="match status" value="3"/>
</dbReference>
<dbReference type="GO" id="GO:0003677">
    <property type="term" value="F:DNA binding"/>
    <property type="evidence" value="ECO:0007669"/>
    <property type="project" value="InterPro"/>
</dbReference>
<dbReference type="GO" id="GO:0043138">
    <property type="term" value="F:3'-5' DNA helicase activity"/>
    <property type="evidence" value="ECO:0007669"/>
    <property type="project" value="UniProtKB-EC"/>
</dbReference>
<name>A0A8J5GDV8_ZINOF</name>
<dbReference type="InterPro" id="IPR000212">
    <property type="entry name" value="DNA_helicase_UvrD/REP"/>
</dbReference>
<feature type="domain" description="UvrD-like helicase ATP-binding" evidence="11">
    <location>
        <begin position="166"/>
        <end position="505"/>
    </location>
</feature>
<dbReference type="CDD" id="cd18807">
    <property type="entry name" value="SF1_C_UvrD"/>
    <property type="match status" value="1"/>
</dbReference>
<evidence type="ECO:0000256" key="1">
    <source>
        <dbReference type="ARBA" id="ARBA00009922"/>
    </source>
</evidence>
<comment type="catalytic activity">
    <reaction evidence="7">
        <text>Couples ATP hydrolysis with the unwinding of duplex DNA by translocating in the 3'-5' direction.</text>
        <dbReference type="EC" id="5.6.2.4"/>
    </reaction>
</comment>
<feature type="domain" description="UvrD-like helicase C-terminal" evidence="12">
    <location>
        <begin position="506"/>
        <end position="936"/>
    </location>
</feature>
<dbReference type="PANTHER" id="PTHR11070:SF61">
    <property type="entry name" value="DNA 3'-5' HELICASE"/>
    <property type="match status" value="1"/>
</dbReference>
<evidence type="ECO:0000259" key="11">
    <source>
        <dbReference type="PROSITE" id="PS51198"/>
    </source>
</evidence>
<keyword evidence="4 10" id="KW-0347">Helicase</keyword>
<evidence type="ECO:0000256" key="2">
    <source>
        <dbReference type="ARBA" id="ARBA00022741"/>
    </source>
</evidence>
<evidence type="ECO:0000256" key="9">
    <source>
        <dbReference type="ARBA" id="ARBA00048988"/>
    </source>
</evidence>
<keyword evidence="6" id="KW-0413">Isomerase</keyword>
<dbReference type="PROSITE" id="PS51217">
    <property type="entry name" value="UVRD_HELICASE_CTER"/>
    <property type="match status" value="1"/>
</dbReference>
<dbReference type="EC" id="5.6.2.4" evidence="8"/>
<dbReference type="Gene3D" id="1.10.10.160">
    <property type="match status" value="1"/>
</dbReference>
<dbReference type="AlphaFoldDB" id="A0A8J5GDV8"/>
<keyword evidence="2 10" id="KW-0547">Nucleotide-binding</keyword>
<dbReference type="EMBL" id="JACMSC010000011">
    <property type="protein sequence ID" value="KAG6501529.1"/>
    <property type="molecule type" value="Genomic_DNA"/>
</dbReference>
<comment type="similarity">
    <text evidence="1">Belongs to the helicase family. UvrD subfamily.</text>
</comment>
<dbReference type="GO" id="GO:0000725">
    <property type="term" value="P:recombinational repair"/>
    <property type="evidence" value="ECO:0007669"/>
    <property type="project" value="TreeGrafter"/>
</dbReference>
<keyword evidence="14" id="KW-1185">Reference proteome</keyword>
<comment type="catalytic activity">
    <reaction evidence="9">
        <text>ATP + H2O = ADP + phosphate + H(+)</text>
        <dbReference type="Rhea" id="RHEA:13065"/>
        <dbReference type="ChEBI" id="CHEBI:15377"/>
        <dbReference type="ChEBI" id="CHEBI:15378"/>
        <dbReference type="ChEBI" id="CHEBI:30616"/>
        <dbReference type="ChEBI" id="CHEBI:43474"/>
        <dbReference type="ChEBI" id="CHEBI:456216"/>
        <dbReference type="EC" id="5.6.2.4"/>
    </reaction>
</comment>
<keyword evidence="3 10" id="KW-0378">Hydrolase</keyword>